<keyword evidence="11" id="KW-1185">Reference proteome</keyword>
<dbReference type="GO" id="GO:0005524">
    <property type="term" value="F:ATP binding"/>
    <property type="evidence" value="ECO:0007669"/>
    <property type="project" value="UniProtKB-UniRule"/>
</dbReference>
<comment type="catalytic activity">
    <reaction evidence="6 8">
        <text>dCMP + ATP = dCDP + ADP</text>
        <dbReference type="Rhea" id="RHEA:25094"/>
        <dbReference type="ChEBI" id="CHEBI:30616"/>
        <dbReference type="ChEBI" id="CHEBI:57566"/>
        <dbReference type="ChEBI" id="CHEBI:58593"/>
        <dbReference type="ChEBI" id="CHEBI:456216"/>
        <dbReference type="EC" id="2.7.4.25"/>
    </reaction>
</comment>
<reference evidence="10 11" key="1">
    <citation type="journal article" date="2014" name="PLoS ONE">
        <title>An emerging Mycoplasma associated with trichomoniasis, vaginal infection and disease.</title>
        <authorList>
            <consortium name="Vaginal Microbiome Consortium"/>
            <person name="Fettweis J.M."/>
            <person name="Serrano M.G."/>
            <person name="Huang B."/>
            <person name="Brooks J.P."/>
            <person name="Glascock A.L."/>
            <person name="Sheth N.U."/>
            <person name="Strauss J.F.III."/>
            <person name="Jefferson K.K."/>
            <person name="Buck G.A."/>
        </authorList>
    </citation>
    <scope>NUCLEOTIDE SEQUENCE [LARGE SCALE GENOMIC DNA]</scope>
    <source>
        <strain evidence="10 11">VCU_M1</strain>
    </source>
</reference>
<dbReference type="InterPro" id="IPR011994">
    <property type="entry name" value="Cytidylate_kinase_dom"/>
</dbReference>
<dbReference type="HOGENOM" id="CLU_079959_2_0_14"/>
<accession>A0A097STA0</accession>
<evidence type="ECO:0000313" key="10">
    <source>
        <dbReference type="EMBL" id="AIV03821.1"/>
    </source>
</evidence>
<keyword evidence="4 8" id="KW-0418">Kinase</keyword>
<evidence type="ECO:0000313" key="11">
    <source>
        <dbReference type="Proteomes" id="UP000030066"/>
    </source>
</evidence>
<keyword evidence="5 8" id="KW-0067">ATP-binding</keyword>
<proteinExistence type="inferred from homology"/>
<evidence type="ECO:0000256" key="1">
    <source>
        <dbReference type="ARBA" id="ARBA00009427"/>
    </source>
</evidence>
<sequence length="223" mass="24929">MSKSTFQIAIDGPSGAGKSSIAIELAKKLCFTFINTGAMYRCYALAIINNNVDINDEARLMKVLNVSAVKINNDQYFLNGINVTDQLSSNTVALMASKIGTIKAVREKCVHEQQLIANGINCVMEGRDTTSVVLPNATLKVYLDADVELRAKRRYEQNKGVEPYGVVLQKIKERDHQDMNRSFSPLIKVKDAFVIYDNIGYTIEQVVNLIIKEFNERVKCIKS</sequence>
<dbReference type="AlphaFoldDB" id="A0A097STA0"/>
<evidence type="ECO:0000256" key="7">
    <source>
        <dbReference type="ARBA" id="ARBA00048478"/>
    </source>
</evidence>
<dbReference type="Proteomes" id="UP000030066">
    <property type="component" value="Chromosome"/>
</dbReference>
<comment type="similarity">
    <text evidence="1 8">Belongs to the cytidylate kinase family. Type 1 subfamily.</text>
</comment>
<evidence type="ECO:0000256" key="8">
    <source>
        <dbReference type="HAMAP-Rule" id="MF_00238"/>
    </source>
</evidence>
<gene>
    <name evidence="8 10" type="primary">cmk</name>
    <name evidence="10" type="ORF">MGM1_4550</name>
</gene>
<evidence type="ECO:0000256" key="2">
    <source>
        <dbReference type="ARBA" id="ARBA00022679"/>
    </source>
</evidence>
<comment type="catalytic activity">
    <reaction evidence="7 8">
        <text>CMP + ATP = CDP + ADP</text>
        <dbReference type="Rhea" id="RHEA:11600"/>
        <dbReference type="ChEBI" id="CHEBI:30616"/>
        <dbReference type="ChEBI" id="CHEBI:58069"/>
        <dbReference type="ChEBI" id="CHEBI:60377"/>
        <dbReference type="ChEBI" id="CHEBI:456216"/>
        <dbReference type="EC" id="2.7.4.25"/>
    </reaction>
</comment>
<evidence type="ECO:0000256" key="3">
    <source>
        <dbReference type="ARBA" id="ARBA00022741"/>
    </source>
</evidence>
<dbReference type="GO" id="GO:0036431">
    <property type="term" value="F:dCMP kinase activity"/>
    <property type="evidence" value="ECO:0007669"/>
    <property type="project" value="InterPro"/>
</dbReference>
<dbReference type="EMBL" id="CP007711">
    <property type="protein sequence ID" value="AIV03821.1"/>
    <property type="molecule type" value="Genomic_DNA"/>
</dbReference>
<dbReference type="SUPFAM" id="SSF52540">
    <property type="entry name" value="P-loop containing nucleoside triphosphate hydrolases"/>
    <property type="match status" value="1"/>
</dbReference>
<keyword evidence="2 8" id="KW-0808">Transferase</keyword>
<evidence type="ECO:0000259" key="9">
    <source>
        <dbReference type="Pfam" id="PF02224"/>
    </source>
</evidence>
<dbReference type="STRING" id="1318617.MGM1_4550"/>
<dbReference type="InterPro" id="IPR003136">
    <property type="entry name" value="Cytidylate_kin"/>
</dbReference>
<dbReference type="NCBIfam" id="TIGR00017">
    <property type="entry name" value="cmk"/>
    <property type="match status" value="1"/>
</dbReference>
<dbReference type="GO" id="GO:0005737">
    <property type="term" value="C:cytoplasm"/>
    <property type="evidence" value="ECO:0007669"/>
    <property type="project" value="UniProtKB-SubCell"/>
</dbReference>
<evidence type="ECO:0000256" key="5">
    <source>
        <dbReference type="ARBA" id="ARBA00022840"/>
    </source>
</evidence>
<dbReference type="InterPro" id="IPR027417">
    <property type="entry name" value="P-loop_NTPase"/>
</dbReference>
<evidence type="ECO:0000256" key="4">
    <source>
        <dbReference type="ARBA" id="ARBA00022777"/>
    </source>
</evidence>
<comment type="subcellular location">
    <subcellularLocation>
        <location evidence="8">Cytoplasm</location>
    </subcellularLocation>
</comment>
<dbReference type="KEGG" id="mgj:MGM1_4550"/>
<keyword evidence="8" id="KW-0963">Cytoplasm</keyword>
<keyword evidence="3 8" id="KW-0547">Nucleotide-binding</keyword>
<name>A0A097STA0_9BACT</name>
<dbReference type="eggNOG" id="COG0283">
    <property type="taxonomic scope" value="Bacteria"/>
</dbReference>
<feature type="domain" description="Cytidylate kinase" evidence="9">
    <location>
        <begin position="8"/>
        <end position="215"/>
    </location>
</feature>
<dbReference type="EC" id="2.7.4.25" evidence="8"/>
<protein>
    <recommendedName>
        <fullName evidence="8">Cytidylate kinase</fullName>
        <shortName evidence="8">CK</shortName>
        <ecNumber evidence="8">2.7.4.25</ecNumber>
    </recommendedName>
    <alternativeName>
        <fullName evidence="8">Cytidine monophosphate kinase</fullName>
        <shortName evidence="8">CMP kinase</shortName>
    </alternativeName>
</protein>
<evidence type="ECO:0000256" key="6">
    <source>
        <dbReference type="ARBA" id="ARBA00047615"/>
    </source>
</evidence>
<organism evidence="10 11">
    <name type="scientific">Candidatus Malacoplasma girerdii</name>
    <dbReference type="NCBI Taxonomy" id="1318617"/>
    <lineage>
        <taxon>Bacteria</taxon>
        <taxon>Bacillati</taxon>
        <taxon>Mycoplasmatota</taxon>
        <taxon>Mycoplasmoidales</taxon>
        <taxon>Mycoplasmoidaceae</taxon>
        <taxon>Malacoplasma</taxon>
    </lineage>
</organism>
<dbReference type="CDD" id="cd02020">
    <property type="entry name" value="CMPK"/>
    <property type="match status" value="1"/>
</dbReference>
<dbReference type="GO" id="GO:0036430">
    <property type="term" value="F:CMP kinase activity"/>
    <property type="evidence" value="ECO:0007669"/>
    <property type="project" value="RHEA"/>
</dbReference>
<dbReference type="Gene3D" id="3.40.50.300">
    <property type="entry name" value="P-loop containing nucleotide triphosphate hydrolases"/>
    <property type="match status" value="1"/>
</dbReference>
<dbReference type="HAMAP" id="MF_00238">
    <property type="entry name" value="Cytidyl_kinase_type1"/>
    <property type="match status" value="1"/>
</dbReference>
<dbReference type="Pfam" id="PF02224">
    <property type="entry name" value="Cytidylate_kin"/>
    <property type="match status" value="1"/>
</dbReference>
<dbReference type="GO" id="GO:0006220">
    <property type="term" value="P:pyrimidine nucleotide metabolic process"/>
    <property type="evidence" value="ECO:0007669"/>
    <property type="project" value="UniProtKB-UniRule"/>
</dbReference>
<feature type="binding site" evidence="8">
    <location>
        <begin position="12"/>
        <end position="20"/>
    </location>
    <ligand>
        <name>ATP</name>
        <dbReference type="ChEBI" id="CHEBI:30616"/>
    </ligand>
</feature>